<name>A0A142EBR6_ECOLX</name>
<reference evidence="2" key="1">
    <citation type="submission" date="2015-12" db="EMBL/GenBank/DDBJ databases">
        <title>Molecular Epidemiology and Plasmid Analysis of KPC-Producing Escherichia coli.</title>
        <authorList>
            <person name="Chavda K."/>
            <person name="Chen L."/>
            <person name="Kreiswirth B."/>
        </authorList>
    </citation>
    <scope>NUCLEOTIDE SEQUENCE</scope>
    <source>
        <strain evidence="2">BK33689</strain>
        <plasmid evidence="2">pBK33689</plasmid>
    </source>
</reference>
<geneLocation type="plasmid" evidence="2">
    <name>pBK33689</name>
</geneLocation>
<protein>
    <submittedName>
        <fullName evidence="2">Uncharacterized protein</fullName>
    </submittedName>
</protein>
<sequence>MKINLYGEGMKTVSGVLVYLAVCFLVFTAWLICFAQHAPFPGGEQALTLTYLLNVFFVYFLMVPFIHFFQVETYYKALMGLADGTEHIIQFYEEVPVMLIYLLSAGLTLFFYFIPLKLFFNKKLKLQLQQKQRKDI</sequence>
<keyword evidence="1" id="KW-0472">Membrane</keyword>
<evidence type="ECO:0000313" key="2">
    <source>
        <dbReference type="EMBL" id="AMQ45604.1"/>
    </source>
</evidence>
<dbReference type="AlphaFoldDB" id="A0A142EBR6"/>
<organism evidence="2">
    <name type="scientific">Escherichia coli</name>
    <dbReference type="NCBI Taxonomy" id="562"/>
    <lineage>
        <taxon>Bacteria</taxon>
        <taxon>Pseudomonadati</taxon>
        <taxon>Pseudomonadota</taxon>
        <taxon>Gammaproteobacteria</taxon>
        <taxon>Enterobacterales</taxon>
        <taxon>Enterobacteriaceae</taxon>
        <taxon>Escherichia</taxon>
    </lineage>
</organism>
<feature type="transmembrane region" description="Helical" evidence="1">
    <location>
        <begin position="12"/>
        <end position="34"/>
    </location>
</feature>
<proteinExistence type="predicted"/>
<dbReference type="RefSeq" id="WP_004152401.1">
    <property type="nucleotide sequence ID" value="NC_025167.1"/>
</dbReference>
<keyword evidence="2" id="KW-0614">Plasmid</keyword>
<feature type="transmembrane region" description="Helical" evidence="1">
    <location>
        <begin position="99"/>
        <end position="120"/>
    </location>
</feature>
<feature type="transmembrane region" description="Helical" evidence="1">
    <location>
        <begin position="46"/>
        <end position="69"/>
    </location>
</feature>
<evidence type="ECO:0000256" key="1">
    <source>
        <dbReference type="SAM" id="Phobius"/>
    </source>
</evidence>
<keyword evidence="1" id="KW-1133">Transmembrane helix</keyword>
<accession>A0A142EBR6</accession>
<dbReference type="EMBL" id="KU295133">
    <property type="protein sequence ID" value="AMQ45604.1"/>
    <property type="molecule type" value="Genomic_DNA"/>
</dbReference>
<keyword evidence="1" id="KW-0812">Transmembrane</keyword>